<dbReference type="PANTHER" id="PTHR31479">
    <property type="entry name" value="ALPHA/BETA-HYDROLASES SUPERFAMILY PROTEIN"/>
    <property type="match status" value="1"/>
</dbReference>
<dbReference type="SUPFAM" id="SSF53474">
    <property type="entry name" value="alpha/beta-Hydrolases"/>
    <property type="match status" value="1"/>
</dbReference>
<evidence type="ECO:0000313" key="1">
    <source>
        <dbReference type="EMBL" id="KAL3521644.1"/>
    </source>
</evidence>
<protein>
    <recommendedName>
        <fullName evidence="3">Fungal lipase-like domain-containing protein</fullName>
    </recommendedName>
</protein>
<dbReference type="Gene3D" id="3.40.50.1820">
    <property type="entry name" value="alpha/beta hydrolase"/>
    <property type="match status" value="1"/>
</dbReference>
<dbReference type="PANTHER" id="PTHR31479:SF4">
    <property type="entry name" value="FUNGAL LIPASE-LIKE DOMAIN-CONTAINING PROTEIN"/>
    <property type="match status" value="1"/>
</dbReference>
<comment type="caution">
    <text evidence="1">The sequence shown here is derived from an EMBL/GenBank/DDBJ whole genome shotgun (WGS) entry which is preliminary data.</text>
</comment>
<evidence type="ECO:0008006" key="3">
    <source>
        <dbReference type="Google" id="ProtNLM"/>
    </source>
</evidence>
<proteinExistence type="predicted"/>
<gene>
    <name evidence="1" type="ORF">ACH5RR_019793</name>
</gene>
<organism evidence="1 2">
    <name type="scientific">Cinchona calisaya</name>
    <dbReference type="NCBI Taxonomy" id="153742"/>
    <lineage>
        <taxon>Eukaryota</taxon>
        <taxon>Viridiplantae</taxon>
        <taxon>Streptophyta</taxon>
        <taxon>Embryophyta</taxon>
        <taxon>Tracheophyta</taxon>
        <taxon>Spermatophyta</taxon>
        <taxon>Magnoliopsida</taxon>
        <taxon>eudicotyledons</taxon>
        <taxon>Gunneridae</taxon>
        <taxon>Pentapetalae</taxon>
        <taxon>asterids</taxon>
        <taxon>lamiids</taxon>
        <taxon>Gentianales</taxon>
        <taxon>Rubiaceae</taxon>
        <taxon>Cinchonoideae</taxon>
        <taxon>Cinchoneae</taxon>
        <taxon>Cinchona</taxon>
    </lineage>
</organism>
<sequence>MAKRKRQDFQLSGPIHLAAVDWENFDHRASIAASLVQGVGVKERDRQDHRLDSNALAPPWWEFFKFQLFLVLKDKNDQSVFACIYKLQHNHRSHPSAPKYVVAFRGTIKKPDTIFQDLKLDIQVIRNRLQNASRFHRGMEAVEDIVAEAGAENVWLAGHSSGSAIALLIGRNMVKRGFLLQTYLFNPPYISLPLELIKNKKFKFAVRYAKSHITARIASVSGRRCETIPGSPEDPFTVLSEWIPNLFVNPSDPVCCEYIGYFEHVQHMIMVGAGEIGSFAARNSILSVILDKCGKNSETFHHIPSAHVIKNRSPSKNLQEAHGIHQWLRLNQLFLQHKLYKL</sequence>
<dbReference type="Proteomes" id="UP001630127">
    <property type="component" value="Unassembled WGS sequence"/>
</dbReference>
<dbReference type="EMBL" id="JBJUIK010000008">
    <property type="protein sequence ID" value="KAL3521644.1"/>
    <property type="molecule type" value="Genomic_DNA"/>
</dbReference>
<evidence type="ECO:0000313" key="2">
    <source>
        <dbReference type="Proteomes" id="UP001630127"/>
    </source>
</evidence>
<accession>A0ABD2ZRA8</accession>
<reference evidence="1 2" key="1">
    <citation type="submission" date="2024-11" db="EMBL/GenBank/DDBJ databases">
        <title>A near-complete genome assembly of Cinchona calisaya.</title>
        <authorList>
            <person name="Lian D.C."/>
            <person name="Zhao X.W."/>
            <person name="Wei L."/>
        </authorList>
    </citation>
    <scope>NUCLEOTIDE SEQUENCE [LARGE SCALE GENOMIC DNA]</scope>
    <source>
        <tissue evidence="1">Nenye</tissue>
    </source>
</reference>
<dbReference type="AlphaFoldDB" id="A0ABD2ZRA8"/>
<name>A0ABD2ZRA8_9GENT</name>
<keyword evidence="2" id="KW-1185">Reference proteome</keyword>
<dbReference type="InterPro" id="IPR029058">
    <property type="entry name" value="AB_hydrolase_fold"/>
</dbReference>